<keyword evidence="3" id="KW-1185">Reference proteome</keyword>
<sequence>MTGYHKWSDIRAEFLAQPGAEEALAKARRKNQAYVDGYHLAERRKAIGLTQAEVAERMGVTKGRVSQIERGDVSTLEAIGRYVEALGGRLQISAVFGDHKYTLHSKDPQAA</sequence>
<dbReference type="InterPro" id="IPR010982">
    <property type="entry name" value="Lambda_DNA-bd_dom_sf"/>
</dbReference>
<dbReference type="InterPro" id="IPR001387">
    <property type="entry name" value="Cro/C1-type_HTH"/>
</dbReference>
<dbReference type="CDD" id="cd00093">
    <property type="entry name" value="HTH_XRE"/>
    <property type="match status" value="1"/>
</dbReference>
<dbReference type="PROSITE" id="PS50943">
    <property type="entry name" value="HTH_CROC1"/>
    <property type="match status" value="1"/>
</dbReference>
<dbReference type="PROSITE" id="PS00716">
    <property type="entry name" value="SIGMA70_2"/>
    <property type="match status" value="1"/>
</dbReference>
<dbReference type="EMBL" id="AP023356">
    <property type="protein sequence ID" value="BCJ42860.1"/>
    <property type="molecule type" value="Genomic_DNA"/>
</dbReference>
<evidence type="ECO:0000313" key="3">
    <source>
        <dbReference type="Proteomes" id="UP000676967"/>
    </source>
</evidence>
<evidence type="ECO:0000313" key="2">
    <source>
        <dbReference type="EMBL" id="BCJ42860.1"/>
    </source>
</evidence>
<reference evidence="2 3" key="1">
    <citation type="submission" date="2020-08" db="EMBL/GenBank/DDBJ databases">
        <title>Whole genome shotgun sequence of Actinoplanes ianthinogenes NBRC 13996.</title>
        <authorList>
            <person name="Komaki H."/>
            <person name="Tamura T."/>
        </authorList>
    </citation>
    <scope>NUCLEOTIDE SEQUENCE [LARGE SCALE GENOMIC DNA]</scope>
    <source>
        <strain evidence="2 3">NBRC 13996</strain>
    </source>
</reference>
<dbReference type="Pfam" id="PF01381">
    <property type="entry name" value="HTH_3"/>
    <property type="match status" value="1"/>
</dbReference>
<proteinExistence type="predicted"/>
<protein>
    <recommendedName>
        <fullName evidence="1">HTH cro/C1-type domain-containing protein</fullName>
    </recommendedName>
</protein>
<evidence type="ECO:0000259" key="1">
    <source>
        <dbReference type="PROSITE" id="PS50943"/>
    </source>
</evidence>
<dbReference type="RefSeq" id="WP_189328512.1">
    <property type="nucleotide sequence ID" value="NZ_AP023356.1"/>
</dbReference>
<name>A0ABM7LUA2_9ACTN</name>
<dbReference type="SMART" id="SM00530">
    <property type="entry name" value="HTH_XRE"/>
    <property type="match status" value="1"/>
</dbReference>
<dbReference type="SUPFAM" id="SSF47413">
    <property type="entry name" value="lambda repressor-like DNA-binding domains"/>
    <property type="match status" value="1"/>
</dbReference>
<gene>
    <name evidence="2" type="ORF">Aiant_35170</name>
</gene>
<accession>A0ABM7LUA2</accession>
<dbReference type="Gene3D" id="1.10.260.40">
    <property type="entry name" value="lambda repressor-like DNA-binding domains"/>
    <property type="match status" value="1"/>
</dbReference>
<feature type="domain" description="HTH cro/C1-type" evidence="1">
    <location>
        <begin position="40"/>
        <end position="93"/>
    </location>
</feature>
<dbReference type="Proteomes" id="UP000676967">
    <property type="component" value="Chromosome"/>
</dbReference>
<organism evidence="2 3">
    <name type="scientific">Actinoplanes ianthinogenes</name>
    <dbReference type="NCBI Taxonomy" id="122358"/>
    <lineage>
        <taxon>Bacteria</taxon>
        <taxon>Bacillati</taxon>
        <taxon>Actinomycetota</taxon>
        <taxon>Actinomycetes</taxon>
        <taxon>Micromonosporales</taxon>
        <taxon>Micromonosporaceae</taxon>
        <taxon>Actinoplanes</taxon>
    </lineage>
</organism>
<dbReference type="InterPro" id="IPR000943">
    <property type="entry name" value="RNA_pol_sigma70"/>
</dbReference>